<evidence type="ECO:0000256" key="1">
    <source>
        <dbReference type="ARBA" id="ARBA00004123"/>
    </source>
</evidence>
<dbReference type="Pfam" id="PF12333">
    <property type="entry name" value="Ipi1_N"/>
    <property type="match status" value="1"/>
</dbReference>
<keyword evidence="6" id="KW-1185">Reference proteome</keyword>
<protein>
    <recommendedName>
        <fullName evidence="4">Pre-rRNA-processing protein Ipi1 N-terminal domain-containing protein</fullName>
    </recommendedName>
</protein>
<dbReference type="Proteomes" id="UP000494165">
    <property type="component" value="Unassembled WGS sequence"/>
</dbReference>
<organism evidence="5 6">
    <name type="scientific">Cloeon dipterum</name>
    <dbReference type="NCBI Taxonomy" id="197152"/>
    <lineage>
        <taxon>Eukaryota</taxon>
        <taxon>Metazoa</taxon>
        <taxon>Ecdysozoa</taxon>
        <taxon>Arthropoda</taxon>
        <taxon>Hexapoda</taxon>
        <taxon>Insecta</taxon>
        <taxon>Pterygota</taxon>
        <taxon>Palaeoptera</taxon>
        <taxon>Ephemeroptera</taxon>
        <taxon>Pisciforma</taxon>
        <taxon>Baetidae</taxon>
        <taxon>Cloeon</taxon>
    </lineage>
</organism>
<evidence type="ECO:0000259" key="4">
    <source>
        <dbReference type="Pfam" id="PF12333"/>
    </source>
</evidence>
<dbReference type="OrthoDB" id="361362at2759"/>
<gene>
    <name evidence="5" type="ORF">CLODIP_2_CD08070</name>
</gene>
<name>A0A8S1CCQ4_9INSE</name>
<dbReference type="GO" id="GO:0071339">
    <property type="term" value="C:MLL1 complex"/>
    <property type="evidence" value="ECO:0007669"/>
    <property type="project" value="TreeGrafter"/>
</dbReference>
<dbReference type="SUPFAM" id="SSF48371">
    <property type="entry name" value="ARM repeat"/>
    <property type="match status" value="1"/>
</dbReference>
<sequence>MGKNHRHHKFLKSEKAKVKLKAKKTLTKGQNITDTSFKVKKIVIQSQLAQQADAEPVTKKKLSLKDLISRCEHHNTNMRVDALNGLLELASTHLDTLVQNLHTFIRKCSHLCIDKESLVRKESLKLLQFILHAVGVENLEPFLSELVSYLTVGLSHLHREIQEDSLLMLDAILEAAPSLVARAAPKLLPAFLDQISIRKNLVATERTLSVNLQSSNTSTRWRIKVLGRLHALLTASAELSPKKKQESHKGLRLVNPTELNIPIALYEWEKPCIIQGLFNTGTGILVEQDLFSSPEKMKSYAEVLMPLLFETWIEVAPSFKQQQEAGNLISGEAAELLDCILEIMQLVFYFLEGTDDSIVKWFRTSFRDNFLKHIFVHFPYVQREGGVKAKRGRDKGQAPFEEDKYKRCSAQNLAVCLMACIFCDKPSQEQAQLIFDHIKKSLDSSHGVSEKLVQVVEIVLIERCSYWDAIQIRVEPLANSVVSACVKHKPDFSESPLFSLLCDLSLHSIKKNRANQGCDLIYERFIQMLPSVLTNENVSIKSMTTITTLVSALHTGIILSLRTHSALIIENFKNVCVAGMSQQESRMRIVHLLFAASVWRTDILDAVGRQLVNSKENNADLLCYYKELLEYWRQNNPDTAVAAKLNAMPWLMTAA</sequence>
<evidence type="ECO:0000313" key="5">
    <source>
        <dbReference type="EMBL" id="CAB3368074.1"/>
    </source>
</evidence>
<comment type="similarity">
    <text evidence="2">Belongs to the IPI1/TEX10 family.</text>
</comment>
<dbReference type="PANTHER" id="PTHR16056:SF2">
    <property type="entry name" value="TESTIS-EXPRESSED PROTEIN 10"/>
    <property type="match status" value="1"/>
</dbReference>
<evidence type="ECO:0000313" key="6">
    <source>
        <dbReference type="Proteomes" id="UP000494165"/>
    </source>
</evidence>
<evidence type="ECO:0000256" key="2">
    <source>
        <dbReference type="ARBA" id="ARBA00006427"/>
    </source>
</evidence>
<keyword evidence="3" id="KW-0539">Nucleus</keyword>
<reference evidence="5 6" key="1">
    <citation type="submission" date="2020-04" db="EMBL/GenBank/DDBJ databases">
        <authorList>
            <person name="Alioto T."/>
            <person name="Alioto T."/>
            <person name="Gomez Garrido J."/>
        </authorList>
    </citation>
    <scope>NUCLEOTIDE SEQUENCE [LARGE SCALE GENOMIC DNA]</scope>
</reference>
<dbReference type="AlphaFoldDB" id="A0A8S1CCQ4"/>
<dbReference type="InterPro" id="IPR024679">
    <property type="entry name" value="Ipi1_N"/>
</dbReference>
<feature type="domain" description="Pre-rRNA-processing protein Ipi1 N-terminal" evidence="4">
    <location>
        <begin position="137"/>
        <end position="233"/>
    </location>
</feature>
<dbReference type="EMBL" id="CADEPI010000036">
    <property type="protein sequence ID" value="CAB3368074.1"/>
    <property type="molecule type" value="Genomic_DNA"/>
</dbReference>
<dbReference type="Gene3D" id="1.25.10.10">
    <property type="entry name" value="Leucine-rich Repeat Variant"/>
    <property type="match status" value="1"/>
</dbReference>
<dbReference type="InterPro" id="IPR011989">
    <property type="entry name" value="ARM-like"/>
</dbReference>
<proteinExistence type="inferred from homology"/>
<dbReference type="InterPro" id="IPR016024">
    <property type="entry name" value="ARM-type_fold"/>
</dbReference>
<comment type="caution">
    <text evidence="5">The sequence shown here is derived from an EMBL/GenBank/DDBJ whole genome shotgun (WGS) entry which is preliminary data.</text>
</comment>
<accession>A0A8S1CCQ4</accession>
<evidence type="ECO:0000256" key="3">
    <source>
        <dbReference type="ARBA" id="ARBA00023242"/>
    </source>
</evidence>
<comment type="subcellular location">
    <subcellularLocation>
        <location evidence="1">Nucleus</location>
    </subcellularLocation>
</comment>
<dbReference type="PANTHER" id="PTHR16056">
    <property type="entry name" value="REGULATOR OF MICROTUBULE DYNAMICS PROTEIN"/>
    <property type="match status" value="1"/>
</dbReference>